<dbReference type="InterPro" id="IPR036236">
    <property type="entry name" value="Znf_C2H2_sf"/>
</dbReference>
<evidence type="ECO:0000256" key="6">
    <source>
        <dbReference type="ARBA" id="ARBA00022833"/>
    </source>
</evidence>
<dbReference type="Proteomes" id="UP000694393">
    <property type="component" value="Unplaced"/>
</dbReference>
<keyword evidence="4" id="KW-0677">Repeat</keyword>
<dbReference type="SUPFAM" id="SSF57667">
    <property type="entry name" value="beta-beta-alpha zinc fingers"/>
    <property type="match status" value="5"/>
</dbReference>
<dbReference type="FunFam" id="3.30.160.60:FF:002005">
    <property type="entry name" value="Zinc finger protein 200"/>
    <property type="match status" value="1"/>
</dbReference>
<evidence type="ECO:0000256" key="9">
    <source>
        <dbReference type="ARBA" id="ARBA00023163"/>
    </source>
</evidence>
<organism evidence="14 15">
    <name type="scientific">Pelusios castaneus</name>
    <name type="common">West African mud turtle</name>
    <dbReference type="NCBI Taxonomy" id="367368"/>
    <lineage>
        <taxon>Eukaryota</taxon>
        <taxon>Metazoa</taxon>
        <taxon>Chordata</taxon>
        <taxon>Craniata</taxon>
        <taxon>Vertebrata</taxon>
        <taxon>Euteleostomi</taxon>
        <taxon>Archelosauria</taxon>
        <taxon>Testudinata</taxon>
        <taxon>Testudines</taxon>
        <taxon>Pleurodira</taxon>
        <taxon>Pelomedusidae</taxon>
        <taxon>Pelusios</taxon>
    </lineage>
</organism>
<evidence type="ECO:0000256" key="10">
    <source>
        <dbReference type="ARBA" id="ARBA00023242"/>
    </source>
</evidence>
<feature type="domain" description="C2H2-type" evidence="13">
    <location>
        <begin position="196"/>
        <end position="223"/>
    </location>
</feature>
<evidence type="ECO:0000256" key="1">
    <source>
        <dbReference type="ARBA" id="ARBA00004123"/>
    </source>
</evidence>
<sequence>MERGEEPWVPDLQGNEERETPRGTSTGIGTANEDMESPQQEGAVGVKLHRLFSEGSQCPDRADASERHGMVGQQRGNPPRRSKSTLRKRGLRKSQDTSTHQVTCTGETPNAVNEPGEGFSNSLLFIQNCQQTDAEKSAFKCTECDRSFSQEEQFQIHLRVHTGKSPNKCHECGKSFRNKTSVTLHLYTAHESERPHKCPVCGQLFILRERLTQHQRIHTEQAPRGFNDGIVSENGDKNSPKKGFVKAEPNRMLSGRPQSCEWREARGRMDVARKRHRSPAAGRGSVSIQHKNVFKKLNCTVVNQDVNRGAEPSTSSKKKKSVSKNSAALEEQRKAHHKERRYSCAECGKSYYQNSHLRWHQKKHTGDKPHVCADCGKSFTCKSSLNRHERSHKKEKNYSCSECGKKFREYLHLTSHQTIHTGERPYRCPDCGKSFRLKGVLCTHRKTHRGDKSFKCAECGQGFGRKETLHKHMRIHTGERPYKCPQCEKSFRQKYALSQHQLTHRQGPHYKCPECGKGFNQKSNLFQHLANRHMKKKQKM</sequence>
<feature type="region of interest" description="Disordered" evidence="12">
    <location>
        <begin position="225"/>
        <end position="245"/>
    </location>
</feature>
<dbReference type="AlphaFoldDB" id="A0A8C8RXW2"/>
<keyword evidence="3" id="KW-0479">Metal-binding</keyword>
<keyword evidence="6" id="KW-0862">Zinc</keyword>
<dbReference type="FunFam" id="3.30.160.60:FF:000340">
    <property type="entry name" value="zinc finger protein 473 isoform X1"/>
    <property type="match status" value="1"/>
</dbReference>
<dbReference type="FunFam" id="3.30.160.60:FF:000478">
    <property type="entry name" value="Zinc finger protein 133"/>
    <property type="match status" value="1"/>
</dbReference>
<evidence type="ECO:0000256" key="7">
    <source>
        <dbReference type="ARBA" id="ARBA00023015"/>
    </source>
</evidence>
<dbReference type="PROSITE" id="PS00028">
    <property type="entry name" value="ZINC_FINGER_C2H2_1"/>
    <property type="match status" value="10"/>
</dbReference>
<feature type="domain" description="C2H2-type" evidence="13">
    <location>
        <begin position="510"/>
        <end position="538"/>
    </location>
</feature>
<keyword evidence="5 11" id="KW-0863">Zinc-finger</keyword>
<feature type="domain" description="C2H2-type" evidence="13">
    <location>
        <begin position="139"/>
        <end position="166"/>
    </location>
</feature>
<feature type="compositionally biased region" description="Basic residues" evidence="12">
    <location>
        <begin position="78"/>
        <end position="92"/>
    </location>
</feature>
<dbReference type="InterPro" id="IPR050331">
    <property type="entry name" value="Zinc_finger"/>
</dbReference>
<evidence type="ECO:0000256" key="3">
    <source>
        <dbReference type="ARBA" id="ARBA00022723"/>
    </source>
</evidence>
<reference evidence="14" key="2">
    <citation type="submission" date="2025-09" db="UniProtKB">
        <authorList>
            <consortium name="Ensembl"/>
        </authorList>
    </citation>
    <scope>IDENTIFICATION</scope>
</reference>
<dbReference type="FunFam" id="3.30.160.60:FF:000414">
    <property type="entry name" value="Zinc finger protein 398"/>
    <property type="match status" value="1"/>
</dbReference>
<comment type="subcellular location">
    <subcellularLocation>
        <location evidence="1">Nucleus</location>
    </subcellularLocation>
</comment>
<keyword evidence="15" id="KW-1185">Reference proteome</keyword>
<dbReference type="PANTHER" id="PTHR16515">
    <property type="entry name" value="PR DOMAIN ZINC FINGER PROTEIN"/>
    <property type="match status" value="1"/>
</dbReference>
<evidence type="ECO:0000256" key="5">
    <source>
        <dbReference type="ARBA" id="ARBA00022771"/>
    </source>
</evidence>
<keyword evidence="9" id="KW-0804">Transcription</keyword>
<feature type="region of interest" description="Disordered" evidence="12">
    <location>
        <begin position="305"/>
        <end position="335"/>
    </location>
</feature>
<feature type="domain" description="C2H2-type" evidence="13">
    <location>
        <begin position="370"/>
        <end position="397"/>
    </location>
</feature>
<dbReference type="PANTHER" id="PTHR16515:SF66">
    <property type="entry name" value="C2H2-TYPE DOMAIN-CONTAINING PROTEIN"/>
    <property type="match status" value="1"/>
</dbReference>
<name>A0A8C8RXW2_9SAUR</name>
<feature type="region of interest" description="Disordered" evidence="12">
    <location>
        <begin position="1"/>
        <end position="114"/>
    </location>
</feature>
<dbReference type="FunFam" id="3.30.160.60:FF:000557">
    <property type="entry name" value="zinc finger and SCAN domain-containing protein 29"/>
    <property type="match status" value="1"/>
</dbReference>
<evidence type="ECO:0000256" key="4">
    <source>
        <dbReference type="ARBA" id="ARBA00022737"/>
    </source>
</evidence>
<dbReference type="GO" id="GO:0003677">
    <property type="term" value="F:DNA binding"/>
    <property type="evidence" value="ECO:0007669"/>
    <property type="project" value="UniProtKB-KW"/>
</dbReference>
<dbReference type="PROSITE" id="PS50157">
    <property type="entry name" value="ZINC_FINGER_C2H2_2"/>
    <property type="match status" value="10"/>
</dbReference>
<accession>A0A8C8RXW2</accession>
<reference evidence="14" key="1">
    <citation type="submission" date="2025-08" db="UniProtKB">
        <authorList>
            <consortium name="Ensembl"/>
        </authorList>
    </citation>
    <scope>IDENTIFICATION</scope>
</reference>
<evidence type="ECO:0000256" key="8">
    <source>
        <dbReference type="ARBA" id="ARBA00023125"/>
    </source>
</evidence>
<dbReference type="FunFam" id="3.30.160.60:FF:000003">
    <property type="entry name" value="Zinc finger protein 3 homolog"/>
    <property type="match status" value="1"/>
</dbReference>
<feature type="domain" description="C2H2-type" evidence="13">
    <location>
        <begin position="342"/>
        <end position="369"/>
    </location>
</feature>
<dbReference type="SMART" id="SM00355">
    <property type="entry name" value="ZnF_C2H2"/>
    <property type="match status" value="10"/>
</dbReference>
<dbReference type="GO" id="GO:0005634">
    <property type="term" value="C:nucleus"/>
    <property type="evidence" value="ECO:0007669"/>
    <property type="project" value="UniProtKB-SubCell"/>
</dbReference>
<dbReference type="Pfam" id="PF00096">
    <property type="entry name" value="zf-C2H2"/>
    <property type="match status" value="10"/>
</dbReference>
<feature type="domain" description="C2H2-type" evidence="13">
    <location>
        <begin position="482"/>
        <end position="504"/>
    </location>
</feature>
<feature type="compositionally biased region" description="Polar residues" evidence="12">
    <location>
        <begin position="96"/>
        <end position="111"/>
    </location>
</feature>
<evidence type="ECO:0000256" key="12">
    <source>
        <dbReference type="SAM" id="MobiDB-lite"/>
    </source>
</evidence>
<proteinExistence type="inferred from homology"/>
<dbReference type="InterPro" id="IPR013087">
    <property type="entry name" value="Znf_C2H2_type"/>
</dbReference>
<feature type="domain" description="C2H2-type" evidence="13">
    <location>
        <begin position="454"/>
        <end position="481"/>
    </location>
</feature>
<dbReference type="Ensembl" id="ENSPCET00000012470.1">
    <property type="protein sequence ID" value="ENSPCEP00000012052.1"/>
    <property type="gene ID" value="ENSPCEG00000009596.1"/>
</dbReference>
<evidence type="ECO:0000259" key="13">
    <source>
        <dbReference type="PROSITE" id="PS50157"/>
    </source>
</evidence>
<keyword evidence="10" id="KW-0539">Nucleus</keyword>
<dbReference type="FunFam" id="3.30.160.60:FF:000188">
    <property type="entry name" value="Zinc finger protein 787"/>
    <property type="match status" value="1"/>
</dbReference>
<evidence type="ECO:0000256" key="11">
    <source>
        <dbReference type="PROSITE-ProRule" id="PRU00042"/>
    </source>
</evidence>
<protein>
    <recommendedName>
        <fullName evidence="13">C2H2-type domain-containing protein</fullName>
    </recommendedName>
</protein>
<evidence type="ECO:0000313" key="15">
    <source>
        <dbReference type="Proteomes" id="UP000694393"/>
    </source>
</evidence>
<evidence type="ECO:0000313" key="14">
    <source>
        <dbReference type="Ensembl" id="ENSPCEP00000012052.1"/>
    </source>
</evidence>
<dbReference type="FunFam" id="3.30.160.60:FF:000358">
    <property type="entry name" value="zinc finger protein 24"/>
    <property type="match status" value="1"/>
</dbReference>
<dbReference type="GO" id="GO:0010468">
    <property type="term" value="P:regulation of gene expression"/>
    <property type="evidence" value="ECO:0007669"/>
    <property type="project" value="TreeGrafter"/>
</dbReference>
<keyword evidence="7" id="KW-0805">Transcription regulation</keyword>
<dbReference type="Gene3D" id="3.30.160.60">
    <property type="entry name" value="Classic Zinc Finger"/>
    <property type="match status" value="10"/>
</dbReference>
<dbReference type="FunFam" id="3.30.160.60:FF:000739">
    <property type="entry name" value="Zgc:171418 protein"/>
    <property type="match status" value="1"/>
</dbReference>
<dbReference type="GO" id="GO:0008270">
    <property type="term" value="F:zinc ion binding"/>
    <property type="evidence" value="ECO:0007669"/>
    <property type="project" value="UniProtKB-KW"/>
</dbReference>
<comment type="similarity">
    <text evidence="2">Belongs to the krueppel C2H2-type zinc-finger protein family.</text>
</comment>
<feature type="domain" description="C2H2-type" evidence="13">
    <location>
        <begin position="398"/>
        <end position="425"/>
    </location>
</feature>
<feature type="compositionally biased region" description="Basic and acidic residues" evidence="12">
    <location>
        <begin position="60"/>
        <end position="69"/>
    </location>
</feature>
<feature type="domain" description="C2H2-type" evidence="13">
    <location>
        <begin position="426"/>
        <end position="453"/>
    </location>
</feature>
<evidence type="ECO:0000256" key="2">
    <source>
        <dbReference type="ARBA" id="ARBA00006991"/>
    </source>
</evidence>
<feature type="domain" description="C2H2-type" evidence="13">
    <location>
        <begin position="167"/>
        <end position="195"/>
    </location>
</feature>
<keyword evidence="8" id="KW-0238">DNA-binding</keyword>